<organism evidence="9 10">
    <name type="scientific">Rhodopila globiformis</name>
    <name type="common">Rhodopseudomonas globiformis</name>
    <dbReference type="NCBI Taxonomy" id="1071"/>
    <lineage>
        <taxon>Bacteria</taxon>
        <taxon>Pseudomonadati</taxon>
        <taxon>Pseudomonadota</taxon>
        <taxon>Alphaproteobacteria</taxon>
        <taxon>Acetobacterales</taxon>
        <taxon>Acetobacteraceae</taxon>
        <taxon>Rhodopila</taxon>
    </lineage>
</organism>
<dbReference type="Gene3D" id="3.30.920.30">
    <property type="entry name" value="Hypothetical protein"/>
    <property type="match status" value="1"/>
</dbReference>
<dbReference type="Proteomes" id="UP000239724">
    <property type="component" value="Unassembled WGS sequence"/>
</dbReference>
<evidence type="ECO:0000313" key="9">
    <source>
        <dbReference type="EMBL" id="PPQ30155.1"/>
    </source>
</evidence>
<evidence type="ECO:0000256" key="2">
    <source>
        <dbReference type="ARBA" id="ARBA00022649"/>
    </source>
</evidence>
<dbReference type="SUPFAM" id="SSF54786">
    <property type="entry name" value="YcfA/nrd intein domain"/>
    <property type="match status" value="1"/>
</dbReference>
<accession>A0A2S6N6A5</accession>
<gene>
    <name evidence="9" type="ORF">CCS01_19850</name>
</gene>
<reference evidence="9 10" key="1">
    <citation type="journal article" date="2018" name="Arch. Microbiol.">
        <title>New insights into the metabolic potential of the phototrophic purple bacterium Rhodopila globiformis DSM 161(T) from its draft genome sequence and evidence for a vanadium-dependent nitrogenase.</title>
        <authorList>
            <person name="Imhoff J.F."/>
            <person name="Rahn T."/>
            <person name="Kunzel S."/>
            <person name="Neulinger S.C."/>
        </authorList>
    </citation>
    <scope>NUCLEOTIDE SEQUENCE [LARGE SCALE GENOMIC DNA]</scope>
    <source>
        <strain evidence="9 10">DSM 161</strain>
    </source>
</reference>
<dbReference type="GO" id="GO:0016787">
    <property type="term" value="F:hydrolase activity"/>
    <property type="evidence" value="ECO:0007669"/>
    <property type="project" value="UniProtKB-KW"/>
</dbReference>
<dbReference type="EMBL" id="NHRY01000216">
    <property type="protein sequence ID" value="PPQ30155.1"/>
    <property type="molecule type" value="Genomic_DNA"/>
</dbReference>
<comment type="caution">
    <text evidence="9">The sequence shown here is derived from an EMBL/GenBank/DDBJ whole genome shotgun (WGS) entry which is preliminary data.</text>
</comment>
<evidence type="ECO:0000256" key="8">
    <source>
        <dbReference type="SAM" id="MobiDB-lite"/>
    </source>
</evidence>
<dbReference type="InterPro" id="IPR038570">
    <property type="entry name" value="HicA_sf"/>
</dbReference>
<keyword evidence="7" id="KW-0346">Stress response</keyword>
<evidence type="ECO:0000256" key="5">
    <source>
        <dbReference type="ARBA" id="ARBA00022801"/>
    </source>
</evidence>
<keyword evidence="6" id="KW-0694">RNA-binding</keyword>
<dbReference type="OrthoDB" id="9811409at2"/>
<keyword evidence="2" id="KW-1277">Toxin-antitoxin system</keyword>
<sequence>MNSRQIIRALKAAGWEHVQTSGDHWQFKHPTRPGRVTVPHPKRDLPPGTLRSIEKQAGIKLR</sequence>
<evidence type="ECO:0000256" key="6">
    <source>
        <dbReference type="ARBA" id="ARBA00022884"/>
    </source>
</evidence>
<dbReference type="AlphaFoldDB" id="A0A2S6N6A5"/>
<keyword evidence="5" id="KW-0378">Hydrolase</keyword>
<protein>
    <submittedName>
        <fullName evidence="9">Addiction module toxin, HicA family</fullName>
    </submittedName>
</protein>
<dbReference type="GO" id="GO:0004519">
    <property type="term" value="F:endonuclease activity"/>
    <property type="evidence" value="ECO:0007669"/>
    <property type="project" value="UniProtKB-KW"/>
</dbReference>
<evidence type="ECO:0000256" key="7">
    <source>
        <dbReference type="ARBA" id="ARBA00023016"/>
    </source>
</evidence>
<dbReference type="Pfam" id="PF07927">
    <property type="entry name" value="HicA_toxin"/>
    <property type="match status" value="1"/>
</dbReference>
<evidence type="ECO:0000256" key="3">
    <source>
        <dbReference type="ARBA" id="ARBA00022722"/>
    </source>
</evidence>
<name>A0A2S6N6A5_RHOGL</name>
<feature type="region of interest" description="Disordered" evidence="8">
    <location>
        <begin position="24"/>
        <end position="62"/>
    </location>
</feature>
<evidence type="ECO:0000256" key="1">
    <source>
        <dbReference type="ARBA" id="ARBA00006620"/>
    </source>
</evidence>
<dbReference type="PANTHER" id="PTHR34873">
    <property type="entry name" value="SSR1766 PROTEIN"/>
    <property type="match status" value="1"/>
</dbReference>
<keyword evidence="3" id="KW-0540">Nuclease</keyword>
<dbReference type="RefSeq" id="WP_104520560.1">
    <property type="nucleotide sequence ID" value="NZ_NHRY01000216.1"/>
</dbReference>
<dbReference type="PANTHER" id="PTHR34873:SF3">
    <property type="entry name" value="ADDICTION MODULE TOXIN, HICA FAMILY"/>
    <property type="match status" value="1"/>
</dbReference>
<keyword evidence="4" id="KW-0255">Endonuclease</keyword>
<dbReference type="GO" id="GO:0003729">
    <property type="term" value="F:mRNA binding"/>
    <property type="evidence" value="ECO:0007669"/>
    <property type="project" value="InterPro"/>
</dbReference>
<evidence type="ECO:0000256" key="4">
    <source>
        <dbReference type="ARBA" id="ARBA00022759"/>
    </source>
</evidence>
<evidence type="ECO:0000313" key="10">
    <source>
        <dbReference type="Proteomes" id="UP000239724"/>
    </source>
</evidence>
<dbReference type="InterPro" id="IPR012933">
    <property type="entry name" value="HicA_mRNA_interferase"/>
</dbReference>
<comment type="similarity">
    <text evidence="1">Belongs to the HicA mRNA interferase family.</text>
</comment>
<keyword evidence="10" id="KW-1185">Reference proteome</keyword>
<proteinExistence type="inferred from homology"/>